<feature type="domain" description="General secretion pathway GspH" evidence="11">
    <location>
        <begin position="42"/>
        <end position="149"/>
    </location>
</feature>
<dbReference type="InterPro" id="IPR012902">
    <property type="entry name" value="N_methyl_site"/>
</dbReference>
<evidence type="ECO:0000256" key="7">
    <source>
        <dbReference type="ARBA" id="ARBA00022989"/>
    </source>
</evidence>
<dbReference type="Pfam" id="PF07963">
    <property type="entry name" value="N_methyl"/>
    <property type="match status" value="1"/>
</dbReference>
<evidence type="ECO:0000256" key="9">
    <source>
        <dbReference type="ARBA" id="ARBA00025772"/>
    </source>
</evidence>
<evidence type="ECO:0000313" key="12">
    <source>
        <dbReference type="EMBL" id="GLS92596.1"/>
    </source>
</evidence>
<keyword evidence="13" id="KW-1185">Reference proteome</keyword>
<dbReference type="EMBL" id="BSPQ01000026">
    <property type="protein sequence ID" value="GLS92596.1"/>
    <property type="molecule type" value="Genomic_DNA"/>
</dbReference>
<comment type="subcellular location">
    <subcellularLocation>
        <location evidence="1">Cell inner membrane</location>
        <topology evidence="1">Single-pass membrane protein</topology>
    </subcellularLocation>
</comment>
<keyword evidence="6" id="KW-0812">Transmembrane</keyword>
<evidence type="ECO:0000256" key="4">
    <source>
        <dbReference type="ARBA" id="ARBA00022481"/>
    </source>
</evidence>
<evidence type="ECO:0000256" key="10">
    <source>
        <dbReference type="ARBA" id="ARBA00030775"/>
    </source>
</evidence>
<comment type="caution">
    <text evidence="12">The sequence shown here is derived from an EMBL/GenBank/DDBJ whole genome shotgun (WGS) entry which is preliminary data.</text>
</comment>
<keyword evidence="4" id="KW-0488">Methylation</keyword>
<dbReference type="Proteomes" id="UP001157353">
    <property type="component" value="Unassembled WGS sequence"/>
</dbReference>
<reference evidence="13" key="1">
    <citation type="journal article" date="2019" name="Int. J. Syst. Evol. Microbiol.">
        <title>The Global Catalogue of Microorganisms (GCM) 10K type strain sequencing project: providing services to taxonomists for standard genome sequencing and annotation.</title>
        <authorList>
            <consortium name="The Broad Institute Genomics Platform"/>
            <consortium name="The Broad Institute Genome Sequencing Center for Infectious Disease"/>
            <person name="Wu L."/>
            <person name="Ma J."/>
        </authorList>
    </citation>
    <scope>NUCLEOTIDE SEQUENCE [LARGE SCALE GENOMIC DNA]</scope>
    <source>
        <strain evidence="13">NBRC 103166</strain>
    </source>
</reference>
<dbReference type="Pfam" id="PF12019">
    <property type="entry name" value="GspH"/>
    <property type="match status" value="1"/>
</dbReference>
<sequence>MKKSGFTMIEMLITLSILAILLAIAAPNFKNLMSSSNMVSNANGMIGAFNYARAEAIKRGSNVNIGQMGGDWTSGIVVWVDGDGDGNRAAGEEVRLWPGFDSSSTVNSANANASFSFSATGEVNNDDQLTICDDRTGEEGMRISILFSGAIIAEKVNCV</sequence>
<proteinExistence type="inferred from homology"/>
<evidence type="ECO:0000256" key="5">
    <source>
        <dbReference type="ARBA" id="ARBA00022519"/>
    </source>
</evidence>
<evidence type="ECO:0000256" key="8">
    <source>
        <dbReference type="ARBA" id="ARBA00023136"/>
    </source>
</evidence>
<dbReference type="RefSeq" id="WP_284205704.1">
    <property type="nucleotide sequence ID" value="NZ_BSPQ01000026.1"/>
</dbReference>
<gene>
    <name evidence="12" type="ORF">GCM10007916_36680</name>
</gene>
<evidence type="ECO:0000256" key="3">
    <source>
        <dbReference type="ARBA" id="ARBA00022475"/>
    </source>
</evidence>
<dbReference type="NCBIfam" id="TIGR02532">
    <property type="entry name" value="IV_pilin_GFxxxE"/>
    <property type="match status" value="1"/>
</dbReference>
<keyword evidence="3" id="KW-1003">Cell membrane</keyword>
<keyword evidence="5" id="KW-0997">Cell inner membrane</keyword>
<evidence type="ECO:0000256" key="6">
    <source>
        <dbReference type="ARBA" id="ARBA00022692"/>
    </source>
</evidence>
<organism evidence="12 13">
    <name type="scientific">Psychromonas marina</name>
    <dbReference type="NCBI Taxonomy" id="88364"/>
    <lineage>
        <taxon>Bacteria</taxon>
        <taxon>Pseudomonadati</taxon>
        <taxon>Pseudomonadota</taxon>
        <taxon>Gammaproteobacteria</taxon>
        <taxon>Alteromonadales</taxon>
        <taxon>Psychromonadaceae</taxon>
        <taxon>Psychromonas</taxon>
    </lineage>
</organism>
<name>A0ABQ6E6E8_9GAMM</name>
<evidence type="ECO:0000313" key="13">
    <source>
        <dbReference type="Proteomes" id="UP001157353"/>
    </source>
</evidence>
<keyword evidence="7" id="KW-1133">Transmembrane helix</keyword>
<dbReference type="Gene3D" id="3.55.40.10">
    <property type="entry name" value="minor pseudopilin epsh domain"/>
    <property type="match status" value="1"/>
</dbReference>
<protein>
    <recommendedName>
        <fullName evidence="2">Type II secretion system protein H</fullName>
    </recommendedName>
    <alternativeName>
        <fullName evidence="10">General secretion pathway protein H</fullName>
    </alternativeName>
</protein>
<comment type="similarity">
    <text evidence="9">Belongs to the GSP H family.</text>
</comment>
<dbReference type="InterPro" id="IPR022346">
    <property type="entry name" value="T2SS_GspH"/>
</dbReference>
<evidence type="ECO:0000256" key="1">
    <source>
        <dbReference type="ARBA" id="ARBA00004377"/>
    </source>
</evidence>
<dbReference type="SUPFAM" id="SSF54523">
    <property type="entry name" value="Pili subunits"/>
    <property type="match status" value="1"/>
</dbReference>
<evidence type="ECO:0000256" key="2">
    <source>
        <dbReference type="ARBA" id="ARBA00021549"/>
    </source>
</evidence>
<keyword evidence="8" id="KW-0472">Membrane</keyword>
<evidence type="ECO:0000259" key="11">
    <source>
        <dbReference type="Pfam" id="PF12019"/>
    </source>
</evidence>
<dbReference type="InterPro" id="IPR045584">
    <property type="entry name" value="Pilin-like"/>
</dbReference>
<accession>A0ABQ6E6E8</accession>